<keyword evidence="6 10" id="KW-0547">Nucleotide-binding</keyword>
<evidence type="ECO:0000256" key="13">
    <source>
        <dbReference type="RuleBase" id="RU003785"/>
    </source>
</evidence>
<evidence type="ECO:0000313" key="15">
    <source>
        <dbReference type="Proteomes" id="UP000245021"/>
    </source>
</evidence>
<dbReference type="InterPro" id="IPR018022">
    <property type="entry name" value="IPT"/>
</dbReference>
<dbReference type="InterPro" id="IPR039657">
    <property type="entry name" value="Dimethylallyltransferase"/>
</dbReference>
<dbReference type="Pfam" id="PF01715">
    <property type="entry name" value="IPPT"/>
    <property type="match status" value="1"/>
</dbReference>
<comment type="subunit">
    <text evidence="10">Monomer.</text>
</comment>
<dbReference type="Proteomes" id="UP000245021">
    <property type="component" value="Unassembled WGS sequence"/>
</dbReference>
<proteinExistence type="inferred from homology"/>
<comment type="function">
    <text evidence="2 10 12">Catalyzes the transfer of a dimethylallyl group onto the adenine at position 37 in tRNAs that read codons beginning with uridine, leading to the formation of N6-(dimethylallyl)adenosine (i(6)A).</text>
</comment>
<feature type="binding site" evidence="10">
    <location>
        <begin position="12"/>
        <end position="17"/>
    </location>
    <ligand>
        <name>substrate</name>
    </ligand>
</feature>
<organism evidence="14 15">
    <name type="scientific">Lactococcus termiticola</name>
    <dbReference type="NCBI Taxonomy" id="2169526"/>
    <lineage>
        <taxon>Bacteria</taxon>
        <taxon>Bacillati</taxon>
        <taxon>Bacillota</taxon>
        <taxon>Bacilli</taxon>
        <taxon>Lactobacillales</taxon>
        <taxon>Streptococcaceae</taxon>
        <taxon>Lactococcus</taxon>
    </lineage>
</organism>
<dbReference type="NCBIfam" id="TIGR00174">
    <property type="entry name" value="miaA"/>
    <property type="match status" value="1"/>
</dbReference>
<comment type="caution">
    <text evidence="10">Lacks conserved residue(s) required for the propagation of feature annotation.</text>
</comment>
<evidence type="ECO:0000256" key="5">
    <source>
        <dbReference type="ARBA" id="ARBA00022694"/>
    </source>
</evidence>
<comment type="catalytic activity">
    <reaction evidence="9 10 11">
        <text>adenosine(37) in tRNA + dimethylallyl diphosphate = N(6)-dimethylallyladenosine(37) in tRNA + diphosphate</text>
        <dbReference type="Rhea" id="RHEA:26482"/>
        <dbReference type="Rhea" id="RHEA-COMP:10162"/>
        <dbReference type="Rhea" id="RHEA-COMP:10375"/>
        <dbReference type="ChEBI" id="CHEBI:33019"/>
        <dbReference type="ChEBI" id="CHEBI:57623"/>
        <dbReference type="ChEBI" id="CHEBI:74411"/>
        <dbReference type="ChEBI" id="CHEBI:74415"/>
        <dbReference type="EC" id="2.5.1.75"/>
    </reaction>
</comment>
<dbReference type="OrthoDB" id="9776390at2"/>
<keyword evidence="4 10" id="KW-0808">Transferase</keyword>
<feature type="region of interest" description="Interaction with substrate tRNA" evidence="10">
    <location>
        <begin position="35"/>
        <end position="38"/>
    </location>
</feature>
<comment type="similarity">
    <text evidence="3 10 13">Belongs to the IPP transferase family.</text>
</comment>
<evidence type="ECO:0000256" key="7">
    <source>
        <dbReference type="ARBA" id="ARBA00022840"/>
    </source>
</evidence>
<sequence>MRNQVLVVLGPTAVGKTALGIQLAQAFDGEIISGDSQQVYRGLDIGTAKATPEERAMAVHHLIDVRNLDENFSAHDFVTEANLLIADILSRGKVPIIVGGTGLYLQALIEGYHLGGQSGHDDMMALRQELEALLDEDLQVRLESAGIELAEFSRRRAIRALEISKFGSQLENQGSAYDFKLLGLTADRELLYDRINQRVELMMTAGLLAEAEGLYQKAPEAQASKGIGYKEFFPYFRGEISLDEAVELVKRNSRRYAKRQLTWFKNRMQVDFYDVFDRAYPAQNLMPAVKNFLESE</sequence>
<evidence type="ECO:0000256" key="2">
    <source>
        <dbReference type="ARBA" id="ARBA00003213"/>
    </source>
</evidence>
<dbReference type="HAMAP" id="MF_00185">
    <property type="entry name" value="IPP_trans"/>
    <property type="match status" value="1"/>
</dbReference>
<feature type="site" description="Interaction with substrate tRNA" evidence="10">
    <location>
        <position position="127"/>
    </location>
</feature>
<comment type="caution">
    <text evidence="14">The sequence shown here is derived from an EMBL/GenBank/DDBJ whole genome shotgun (WGS) entry which is preliminary data.</text>
</comment>
<evidence type="ECO:0000256" key="4">
    <source>
        <dbReference type="ARBA" id="ARBA00022679"/>
    </source>
</evidence>
<dbReference type="EC" id="2.5.1.75" evidence="10"/>
<evidence type="ECO:0000256" key="11">
    <source>
        <dbReference type="RuleBase" id="RU003783"/>
    </source>
</evidence>
<evidence type="ECO:0000256" key="9">
    <source>
        <dbReference type="ARBA" id="ARBA00049563"/>
    </source>
</evidence>
<evidence type="ECO:0000256" key="8">
    <source>
        <dbReference type="ARBA" id="ARBA00022842"/>
    </source>
</evidence>
<dbReference type="GO" id="GO:0006400">
    <property type="term" value="P:tRNA modification"/>
    <property type="evidence" value="ECO:0007669"/>
    <property type="project" value="TreeGrafter"/>
</dbReference>
<feature type="site" description="Interaction with substrate tRNA" evidence="10">
    <location>
        <position position="101"/>
    </location>
</feature>
<name>A0A2R5HFW8_9LACT</name>
<evidence type="ECO:0000256" key="3">
    <source>
        <dbReference type="ARBA" id="ARBA00005842"/>
    </source>
</evidence>
<dbReference type="EMBL" id="BFFO01000006">
    <property type="protein sequence ID" value="GBG96959.1"/>
    <property type="molecule type" value="Genomic_DNA"/>
</dbReference>
<accession>A0A2R5HFW8</accession>
<dbReference type="AlphaFoldDB" id="A0A2R5HFW8"/>
<protein>
    <recommendedName>
        <fullName evidence="10">tRNA dimethylallyltransferase</fullName>
        <ecNumber evidence="10">2.5.1.75</ecNumber>
    </recommendedName>
    <alternativeName>
        <fullName evidence="10">Dimethylallyl diphosphate:tRNA dimethylallyltransferase</fullName>
        <shortName evidence="10">DMAPP:tRNA dimethylallyltransferase</shortName>
        <shortName evidence="10">DMATase</shortName>
    </alternativeName>
    <alternativeName>
        <fullName evidence="10">Isopentenyl-diphosphate:tRNA isopentenyltransferase</fullName>
        <shortName evidence="10">IPP transferase</shortName>
        <shortName evidence="10">IPPT</shortName>
        <shortName evidence="10">IPTase</shortName>
    </alternativeName>
</protein>
<dbReference type="GO" id="GO:0005524">
    <property type="term" value="F:ATP binding"/>
    <property type="evidence" value="ECO:0007669"/>
    <property type="project" value="UniProtKB-UniRule"/>
</dbReference>
<reference evidence="14 15" key="1">
    <citation type="journal article" date="2018" name="Genome Announc.">
        <title>Draft Genome Sequence of Lactococcus sp. Strain NtB2 (JCM 32569), Isolated from the Gut of the Higher Termite Nasutitermes takasagoensis.</title>
        <authorList>
            <person name="Noda S."/>
            <person name="Aihara C."/>
            <person name="Yuki M."/>
            <person name="Ohkuma M."/>
        </authorList>
    </citation>
    <scope>NUCLEOTIDE SEQUENCE [LARGE SCALE GENOMIC DNA]</scope>
    <source>
        <strain evidence="14 15">NtB2</strain>
    </source>
</reference>
<gene>
    <name evidence="10 14" type="primary">miaA</name>
    <name evidence="14" type="ORF">NtB2_01095</name>
</gene>
<keyword evidence="7 10" id="KW-0067">ATP-binding</keyword>
<keyword evidence="15" id="KW-1185">Reference proteome</keyword>
<feature type="binding site" evidence="10">
    <location>
        <begin position="10"/>
        <end position="17"/>
    </location>
    <ligand>
        <name>ATP</name>
        <dbReference type="ChEBI" id="CHEBI:30616"/>
    </ligand>
</feature>
<comment type="cofactor">
    <cofactor evidence="1 10">
        <name>Mg(2+)</name>
        <dbReference type="ChEBI" id="CHEBI:18420"/>
    </cofactor>
</comment>
<dbReference type="PANTHER" id="PTHR11088">
    <property type="entry name" value="TRNA DIMETHYLALLYLTRANSFERASE"/>
    <property type="match status" value="1"/>
</dbReference>
<dbReference type="GO" id="GO:0052381">
    <property type="term" value="F:tRNA dimethylallyltransferase activity"/>
    <property type="evidence" value="ECO:0007669"/>
    <property type="project" value="UniProtKB-UniRule"/>
</dbReference>
<evidence type="ECO:0000256" key="12">
    <source>
        <dbReference type="RuleBase" id="RU003784"/>
    </source>
</evidence>
<dbReference type="SUPFAM" id="SSF52540">
    <property type="entry name" value="P-loop containing nucleoside triphosphate hydrolases"/>
    <property type="match status" value="2"/>
</dbReference>
<evidence type="ECO:0000256" key="10">
    <source>
        <dbReference type="HAMAP-Rule" id="MF_00185"/>
    </source>
</evidence>
<dbReference type="RefSeq" id="WP_109245929.1">
    <property type="nucleotide sequence ID" value="NZ_BFFO01000006.1"/>
</dbReference>
<keyword evidence="8 10" id="KW-0460">Magnesium</keyword>
<evidence type="ECO:0000256" key="1">
    <source>
        <dbReference type="ARBA" id="ARBA00001946"/>
    </source>
</evidence>
<dbReference type="PANTHER" id="PTHR11088:SF60">
    <property type="entry name" value="TRNA DIMETHYLALLYLTRANSFERASE"/>
    <property type="match status" value="1"/>
</dbReference>
<dbReference type="Gene3D" id="3.40.50.300">
    <property type="entry name" value="P-loop containing nucleotide triphosphate hydrolases"/>
    <property type="match status" value="1"/>
</dbReference>
<evidence type="ECO:0000256" key="6">
    <source>
        <dbReference type="ARBA" id="ARBA00022741"/>
    </source>
</evidence>
<evidence type="ECO:0000313" key="14">
    <source>
        <dbReference type="EMBL" id="GBG96959.1"/>
    </source>
</evidence>
<dbReference type="InterPro" id="IPR027417">
    <property type="entry name" value="P-loop_NTPase"/>
</dbReference>
<keyword evidence="5 10" id="KW-0819">tRNA processing</keyword>